<dbReference type="InterPro" id="IPR007757">
    <property type="entry name" value="MT-A70-like"/>
</dbReference>
<dbReference type="PANTHER" id="PTHR12829:SF7">
    <property type="entry name" value="N6-ADENOSINE-METHYLTRANSFERASE CATALYTIC SUBUNIT"/>
    <property type="match status" value="1"/>
</dbReference>
<keyword evidence="3" id="KW-0949">S-adenosyl-L-methionine</keyword>
<evidence type="ECO:0000313" key="7">
    <source>
        <dbReference type="Proteomes" id="UP000006512"/>
    </source>
</evidence>
<sequence length="248" mass="27977">MRGFHFAPLTPLKYGAILADPPWSYDMRTEDGYEKSPEKHYPTMSEAELKRLQVRLLAAPDCLLWMWTTFPHLPQALRVMESWGFSYKTGGSWTKIAGNGKICMGTGFIHRGAAELWLIGTLGRPAIGSRSIRNAIIARRREHSRKPAVARDMLQALRPDCYRAEIFAREPWEAGEVWGWETDKFGKEETPPTAPRSPLPVKKNGAGEETVRPSHKAWDGAELDFASFEGEPPVKTYRFDCAGKLVES</sequence>
<protein>
    <submittedName>
        <fullName evidence="6">Modification methylase MunI</fullName>
    </submittedName>
</protein>
<dbReference type="InterPro" id="IPR002052">
    <property type="entry name" value="DNA_methylase_N6_adenine_CS"/>
</dbReference>
<organism evidence="6 7">
    <name type="scientific">Asticcacaulis biprosthecium C19</name>
    <dbReference type="NCBI Taxonomy" id="715226"/>
    <lineage>
        <taxon>Bacteria</taxon>
        <taxon>Pseudomonadati</taxon>
        <taxon>Pseudomonadota</taxon>
        <taxon>Alphaproteobacteria</taxon>
        <taxon>Caulobacterales</taxon>
        <taxon>Caulobacteraceae</taxon>
        <taxon>Asticcacaulis</taxon>
    </lineage>
</organism>
<feature type="compositionally biased region" description="Basic and acidic residues" evidence="5">
    <location>
        <begin position="205"/>
        <end position="215"/>
    </location>
</feature>
<proteinExistence type="inferred from homology"/>
<evidence type="ECO:0000256" key="3">
    <source>
        <dbReference type="ARBA" id="ARBA00022691"/>
    </source>
</evidence>
<dbReference type="Proteomes" id="UP000006512">
    <property type="component" value="Unassembled WGS sequence"/>
</dbReference>
<feature type="region of interest" description="Disordered" evidence="5">
    <location>
        <begin position="185"/>
        <end position="215"/>
    </location>
</feature>
<dbReference type="AlphaFoldDB" id="F4QGD0"/>
<comment type="similarity">
    <text evidence="4">Belongs to the MT-A70-like family.</text>
</comment>
<keyword evidence="2" id="KW-0808">Transferase</keyword>
<dbReference type="STRING" id="715226.ABI_08940"/>
<dbReference type="Pfam" id="PF05063">
    <property type="entry name" value="MT-A70"/>
    <property type="match status" value="1"/>
</dbReference>
<dbReference type="eggNOG" id="COG4725">
    <property type="taxonomic scope" value="Bacteria"/>
</dbReference>
<dbReference type="GO" id="GO:0008168">
    <property type="term" value="F:methyltransferase activity"/>
    <property type="evidence" value="ECO:0007669"/>
    <property type="project" value="UniProtKB-KW"/>
</dbReference>
<evidence type="ECO:0000256" key="5">
    <source>
        <dbReference type="SAM" id="MobiDB-lite"/>
    </source>
</evidence>
<gene>
    <name evidence="6" type="ORF">ABI_08940</name>
</gene>
<name>F4QGD0_9CAUL</name>
<keyword evidence="7" id="KW-1185">Reference proteome</keyword>
<dbReference type="PANTHER" id="PTHR12829">
    <property type="entry name" value="N6-ADENOSINE-METHYLTRANSFERASE"/>
    <property type="match status" value="1"/>
</dbReference>
<dbReference type="OrthoDB" id="9800596at2"/>
<evidence type="ECO:0000256" key="4">
    <source>
        <dbReference type="PROSITE-ProRule" id="PRU00489"/>
    </source>
</evidence>
<dbReference type="EMBL" id="GL883077">
    <property type="protein sequence ID" value="EGF92458.1"/>
    <property type="molecule type" value="Genomic_DNA"/>
</dbReference>
<dbReference type="GO" id="GO:0003676">
    <property type="term" value="F:nucleic acid binding"/>
    <property type="evidence" value="ECO:0007669"/>
    <property type="project" value="InterPro"/>
</dbReference>
<evidence type="ECO:0000256" key="1">
    <source>
        <dbReference type="ARBA" id="ARBA00022603"/>
    </source>
</evidence>
<dbReference type="RefSeq" id="WP_006271633.1">
    <property type="nucleotide sequence ID" value="NZ_GL883077.1"/>
</dbReference>
<dbReference type="SUPFAM" id="SSF53335">
    <property type="entry name" value="S-adenosyl-L-methionine-dependent methyltransferases"/>
    <property type="match status" value="1"/>
</dbReference>
<evidence type="ECO:0000313" key="6">
    <source>
        <dbReference type="EMBL" id="EGF92458.1"/>
    </source>
</evidence>
<dbReference type="GO" id="GO:0032259">
    <property type="term" value="P:methylation"/>
    <property type="evidence" value="ECO:0007669"/>
    <property type="project" value="UniProtKB-KW"/>
</dbReference>
<dbReference type="InterPro" id="IPR029063">
    <property type="entry name" value="SAM-dependent_MTases_sf"/>
</dbReference>
<dbReference type="PROSITE" id="PS00092">
    <property type="entry name" value="N6_MTASE"/>
    <property type="match status" value="1"/>
</dbReference>
<accession>F4QGD0</accession>
<reference evidence="7" key="1">
    <citation type="submission" date="2011-03" db="EMBL/GenBank/DDBJ databases">
        <title>Draft genome sequence of Brevundimonas diminuta.</title>
        <authorList>
            <person name="Brown P.J.B."/>
            <person name="Buechlein A."/>
            <person name="Hemmerich C."/>
            <person name="Brun Y.V."/>
        </authorList>
    </citation>
    <scope>NUCLEOTIDE SEQUENCE [LARGE SCALE GENOMIC DNA]</scope>
    <source>
        <strain evidence="7">C19</strain>
    </source>
</reference>
<dbReference type="PROSITE" id="PS51143">
    <property type="entry name" value="MT_A70"/>
    <property type="match status" value="1"/>
</dbReference>
<evidence type="ECO:0000256" key="2">
    <source>
        <dbReference type="ARBA" id="ARBA00022679"/>
    </source>
</evidence>
<dbReference type="HOGENOM" id="CLU_018702_2_0_5"/>
<keyword evidence="1 6" id="KW-0489">Methyltransferase</keyword>